<proteinExistence type="predicted"/>
<reference evidence="1" key="1">
    <citation type="submission" date="2023-07" db="EMBL/GenBank/DDBJ databases">
        <title>The genome sequence of Rhodocytophaga aerolata KACC 12507.</title>
        <authorList>
            <person name="Zhang X."/>
        </authorList>
    </citation>
    <scope>NUCLEOTIDE SEQUENCE</scope>
    <source>
        <strain evidence="1">KACC 12507</strain>
    </source>
</reference>
<gene>
    <name evidence="1" type="ORF">Q0590_10485</name>
</gene>
<dbReference type="RefSeq" id="WP_302037477.1">
    <property type="nucleotide sequence ID" value="NZ_JAUKPO010000004.1"/>
</dbReference>
<accession>A0ABT8R7M5</accession>
<sequence length="123" mass="14284">MREVTIDVICPNCANKALFNSAYEGNYVKSPSKNGKVTCKSCGFNAPFIFSNKYYFYQIPVGNKILYARTLEDLIVLRNYFQKNFINAEARDPELDFPKIFYIRRKEIVKKINVVLEGKTLHN</sequence>
<comment type="caution">
    <text evidence="1">The sequence shown here is derived from an EMBL/GenBank/DDBJ whole genome shotgun (WGS) entry which is preliminary data.</text>
</comment>
<evidence type="ECO:0000313" key="2">
    <source>
        <dbReference type="Proteomes" id="UP001168528"/>
    </source>
</evidence>
<evidence type="ECO:0000313" key="1">
    <source>
        <dbReference type="EMBL" id="MDO1446680.1"/>
    </source>
</evidence>
<dbReference type="EMBL" id="JAUKPO010000004">
    <property type="protein sequence ID" value="MDO1446680.1"/>
    <property type="molecule type" value="Genomic_DNA"/>
</dbReference>
<keyword evidence="2" id="KW-1185">Reference proteome</keyword>
<protein>
    <submittedName>
        <fullName evidence="1">Uncharacterized protein</fullName>
    </submittedName>
</protein>
<dbReference type="Proteomes" id="UP001168528">
    <property type="component" value="Unassembled WGS sequence"/>
</dbReference>
<name>A0ABT8R7M5_9BACT</name>
<organism evidence="1 2">
    <name type="scientific">Rhodocytophaga aerolata</name>
    <dbReference type="NCBI Taxonomy" id="455078"/>
    <lineage>
        <taxon>Bacteria</taxon>
        <taxon>Pseudomonadati</taxon>
        <taxon>Bacteroidota</taxon>
        <taxon>Cytophagia</taxon>
        <taxon>Cytophagales</taxon>
        <taxon>Rhodocytophagaceae</taxon>
        <taxon>Rhodocytophaga</taxon>
    </lineage>
</organism>